<dbReference type="Proteomes" id="UP000789396">
    <property type="component" value="Unassembled WGS sequence"/>
</dbReference>
<feature type="non-terminal residue" evidence="1">
    <location>
        <position position="1"/>
    </location>
</feature>
<proteinExistence type="predicted"/>
<dbReference type="AlphaFoldDB" id="A0A9N9J9P2"/>
<keyword evidence="2" id="KW-1185">Reference proteome</keyword>
<dbReference type="OrthoDB" id="2486944at2759"/>
<protein>
    <submittedName>
        <fullName evidence="1">12854_t:CDS:1</fullName>
    </submittedName>
</protein>
<evidence type="ECO:0000313" key="1">
    <source>
        <dbReference type="EMBL" id="CAG8770505.1"/>
    </source>
</evidence>
<comment type="caution">
    <text evidence="1">The sequence shown here is derived from an EMBL/GenBank/DDBJ whole genome shotgun (WGS) entry which is preliminary data.</text>
</comment>
<gene>
    <name evidence="1" type="ORF">RFULGI_LOCUS15022</name>
</gene>
<name>A0A9N9J9P2_9GLOM</name>
<reference evidence="1" key="1">
    <citation type="submission" date="2021-06" db="EMBL/GenBank/DDBJ databases">
        <authorList>
            <person name="Kallberg Y."/>
            <person name="Tangrot J."/>
            <person name="Rosling A."/>
        </authorList>
    </citation>
    <scope>NUCLEOTIDE SEQUENCE</scope>
    <source>
        <strain evidence="1">IN212</strain>
    </source>
</reference>
<dbReference type="EMBL" id="CAJVPZ010046158">
    <property type="protein sequence ID" value="CAG8770505.1"/>
    <property type="molecule type" value="Genomic_DNA"/>
</dbReference>
<evidence type="ECO:0000313" key="2">
    <source>
        <dbReference type="Proteomes" id="UP000789396"/>
    </source>
</evidence>
<accession>A0A9N9J9P2</accession>
<organism evidence="1 2">
    <name type="scientific">Racocetra fulgida</name>
    <dbReference type="NCBI Taxonomy" id="60492"/>
    <lineage>
        <taxon>Eukaryota</taxon>
        <taxon>Fungi</taxon>
        <taxon>Fungi incertae sedis</taxon>
        <taxon>Mucoromycota</taxon>
        <taxon>Glomeromycotina</taxon>
        <taxon>Glomeromycetes</taxon>
        <taxon>Diversisporales</taxon>
        <taxon>Gigasporaceae</taxon>
        <taxon>Racocetra</taxon>
    </lineage>
</organism>
<sequence length="73" mass="7866">KNKTPSESLIITDMQTAIADIGGPVFHYTTVSLGIVDLFGIQVTSSPQLTAALSYEIIADITGYERYNGNNTE</sequence>